<accession>F1TA79</accession>
<proteinExistence type="predicted"/>
<dbReference type="EMBL" id="ACXX02000003">
    <property type="protein sequence ID" value="EGD48821.1"/>
    <property type="molecule type" value="Genomic_DNA"/>
</dbReference>
<keyword evidence="2" id="KW-1185">Reference proteome</keyword>
<dbReference type="Proteomes" id="UP000003860">
    <property type="component" value="Unassembled WGS sequence"/>
</dbReference>
<comment type="caution">
    <text evidence="1">The sequence shown here is derived from an EMBL/GenBank/DDBJ whole genome shotgun (WGS) entry which is preliminary data.</text>
</comment>
<dbReference type="AlphaFoldDB" id="F1TA79"/>
<gene>
    <name evidence="1" type="ORF">Cpap_3245</name>
</gene>
<sequence>MGKINLAATTVAISASAQIFRALQLHNIMLII</sequence>
<evidence type="ECO:0000313" key="1">
    <source>
        <dbReference type="EMBL" id="EGD48821.1"/>
    </source>
</evidence>
<organism evidence="1 2">
    <name type="scientific">Ruminiclostridium papyrosolvens DSM 2782</name>
    <dbReference type="NCBI Taxonomy" id="588581"/>
    <lineage>
        <taxon>Bacteria</taxon>
        <taxon>Bacillati</taxon>
        <taxon>Bacillota</taxon>
        <taxon>Clostridia</taxon>
        <taxon>Eubacteriales</taxon>
        <taxon>Oscillospiraceae</taxon>
        <taxon>Ruminiclostridium</taxon>
    </lineage>
</organism>
<protein>
    <submittedName>
        <fullName evidence="1">Uncharacterized protein</fullName>
    </submittedName>
</protein>
<dbReference type="STRING" id="588581.Cpap_3245"/>
<name>F1TA79_9FIRM</name>
<reference evidence="1" key="1">
    <citation type="submission" date="2009-07" db="EMBL/GenBank/DDBJ databases">
        <authorList>
            <consortium name="US DOE Joint Genome Institute (JGI-PGF)"/>
            <person name="Lucas S."/>
            <person name="Copeland A."/>
            <person name="Lapidus A."/>
            <person name="Glavina del Rio T."/>
            <person name="Tice H."/>
            <person name="Bruce D."/>
            <person name="Goodwin L."/>
            <person name="Pitluck S."/>
            <person name="Larimer F."/>
            <person name="Land M.L."/>
            <person name="Mouttaki H."/>
            <person name="He Z."/>
            <person name="Zhou J."/>
            <person name="Hemme C.L."/>
        </authorList>
    </citation>
    <scope>NUCLEOTIDE SEQUENCE</scope>
    <source>
        <strain evidence="1">DSM 2782</strain>
    </source>
</reference>
<evidence type="ECO:0000313" key="2">
    <source>
        <dbReference type="Proteomes" id="UP000003860"/>
    </source>
</evidence>
<reference evidence="1" key="2">
    <citation type="submission" date="2011-01" db="EMBL/GenBank/DDBJ databases">
        <title>The Non-contiguous Finished genome of Clostridium papyrosolvens.</title>
        <authorList>
            <person name="Lucas S."/>
            <person name="Copeland A."/>
            <person name="Lapidus A."/>
            <person name="Cheng J.-F."/>
            <person name="Goodwin L."/>
            <person name="Pitluck S."/>
            <person name="Misra M."/>
            <person name="Chertkov O."/>
            <person name="Detter J.C."/>
            <person name="Han C."/>
            <person name="Tapia R."/>
            <person name="Land M."/>
            <person name="Hauser L."/>
            <person name="Kyrpides N."/>
            <person name="Ivanova N."/>
            <person name="Pagani I."/>
            <person name="Mouttaki H."/>
            <person name="He Z."/>
            <person name="Zhou J."/>
            <person name="Hemme C.L."/>
            <person name="Woyke T."/>
        </authorList>
    </citation>
    <scope>NUCLEOTIDE SEQUENCE [LARGE SCALE GENOMIC DNA]</scope>
    <source>
        <strain evidence="1">DSM 2782</strain>
    </source>
</reference>